<protein>
    <submittedName>
        <fullName evidence="2">ABC transporter permease subunit</fullName>
    </submittedName>
</protein>
<feature type="transmembrane region" description="Helical" evidence="1">
    <location>
        <begin position="167"/>
        <end position="188"/>
    </location>
</feature>
<dbReference type="EMBL" id="JADKPN010000020">
    <property type="protein sequence ID" value="MBF4765920.1"/>
    <property type="molecule type" value="Genomic_DNA"/>
</dbReference>
<keyword evidence="1" id="KW-1133">Transmembrane helix</keyword>
<keyword evidence="1" id="KW-0812">Transmembrane</keyword>
<gene>
    <name evidence="2" type="ORF">ISU07_22525</name>
</gene>
<feature type="transmembrane region" description="Helical" evidence="1">
    <location>
        <begin position="195"/>
        <end position="215"/>
    </location>
</feature>
<dbReference type="AlphaFoldDB" id="A0A930VJK0"/>
<evidence type="ECO:0000313" key="3">
    <source>
        <dbReference type="Proteomes" id="UP000640489"/>
    </source>
</evidence>
<feature type="transmembrane region" description="Helical" evidence="1">
    <location>
        <begin position="47"/>
        <end position="68"/>
    </location>
</feature>
<name>A0A930VJK0_9ACTN</name>
<organism evidence="2 3">
    <name type="scientific">Nocardioides islandensis</name>
    <dbReference type="NCBI Taxonomy" id="433663"/>
    <lineage>
        <taxon>Bacteria</taxon>
        <taxon>Bacillati</taxon>
        <taxon>Actinomycetota</taxon>
        <taxon>Actinomycetes</taxon>
        <taxon>Propionibacteriales</taxon>
        <taxon>Nocardioidaceae</taxon>
        <taxon>Nocardioides</taxon>
    </lineage>
</organism>
<reference evidence="2" key="1">
    <citation type="submission" date="2020-11" db="EMBL/GenBank/DDBJ databases">
        <title>Nocardioides sp. nov., isolated from Soil of Cynanchum wilfordii Hemsley rhizosphere.</title>
        <authorList>
            <person name="Lee J.-S."/>
            <person name="Suh M.K."/>
            <person name="Kim J.-S."/>
        </authorList>
    </citation>
    <scope>NUCLEOTIDE SEQUENCE</scope>
    <source>
        <strain evidence="2">KCTC 19275</strain>
    </source>
</reference>
<sequence length="273" mass="29173">MSTATIPVTTSTVERPAHAERPTYAPIPMRTVMGVELRKMFDTRSGFWLMSSVVILAVIATGSVILFAPDDQITYDSFAGAIGIPMTIVLPIIAALSITSEWSQRTGLTTFTMVPSRSRVVAAKLVDTVLVGIVSILVALAVGALGNVVGSQLAGVPTTWDMTVSEVLYILAGNGLGLLMGFALGVLFRNSAAAIVGYFVYAMVLPTLSALLAGAQDWYADAQPWVDFQWNQTGLFDGGYGPTQWAQLAVTGTVWLLLPLAFGLWRVLRSEVK</sequence>
<keyword evidence="1" id="KW-0472">Membrane</keyword>
<evidence type="ECO:0000313" key="2">
    <source>
        <dbReference type="EMBL" id="MBF4765920.1"/>
    </source>
</evidence>
<dbReference type="Proteomes" id="UP000640489">
    <property type="component" value="Unassembled WGS sequence"/>
</dbReference>
<accession>A0A930VJK0</accession>
<feature type="transmembrane region" description="Helical" evidence="1">
    <location>
        <begin position="121"/>
        <end position="147"/>
    </location>
</feature>
<feature type="transmembrane region" description="Helical" evidence="1">
    <location>
        <begin position="80"/>
        <end position="100"/>
    </location>
</feature>
<dbReference type="RefSeq" id="WP_194709102.1">
    <property type="nucleotide sequence ID" value="NZ_JADKPN010000020.1"/>
</dbReference>
<comment type="caution">
    <text evidence="2">The sequence shown here is derived from an EMBL/GenBank/DDBJ whole genome shotgun (WGS) entry which is preliminary data.</text>
</comment>
<feature type="transmembrane region" description="Helical" evidence="1">
    <location>
        <begin position="245"/>
        <end position="268"/>
    </location>
</feature>
<proteinExistence type="predicted"/>
<evidence type="ECO:0000256" key="1">
    <source>
        <dbReference type="SAM" id="Phobius"/>
    </source>
</evidence>
<keyword evidence="3" id="KW-1185">Reference proteome</keyword>